<name>A0AAU9XSP2_9CNID</name>
<reference evidence="1 2" key="1">
    <citation type="submission" date="2022-05" db="EMBL/GenBank/DDBJ databases">
        <authorList>
            <consortium name="Genoscope - CEA"/>
            <person name="William W."/>
        </authorList>
    </citation>
    <scope>NUCLEOTIDE SEQUENCE [LARGE SCALE GENOMIC DNA]</scope>
</reference>
<protein>
    <submittedName>
        <fullName evidence="1">Uncharacterized protein</fullName>
    </submittedName>
</protein>
<dbReference type="AlphaFoldDB" id="A0AAU9XSP2"/>
<evidence type="ECO:0000313" key="2">
    <source>
        <dbReference type="Proteomes" id="UP001159428"/>
    </source>
</evidence>
<dbReference type="EMBL" id="CALNXJ010000058">
    <property type="protein sequence ID" value="CAH3155477.1"/>
    <property type="molecule type" value="Genomic_DNA"/>
</dbReference>
<gene>
    <name evidence="1" type="ORF">PMEA_00028002</name>
</gene>
<evidence type="ECO:0000313" key="1">
    <source>
        <dbReference type="EMBL" id="CAH3155477.1"/>
    </source>
</evidence>
<sequence length="230" mass="27029">MAFRRSILIDLLGLYNTRMHCWLFKKNYFPSLQQKLSCFNSSLASGYIMVWRTLLYVMQWWLFREKVRVVSLLGHPREIRELRDYGEMFSDISDIHFSTYSKQWIKLGFWMLKTLFTCLLYKRSRSPNQMWLNGVMHPCNPLTNGSNDVQPGHMTFYGEDPEAPIPTEESNNNVEVFLAQLPSNNTDELVAYLNTAVDPLQESSSFGVDIYAKALEIIFQKLEENHLRRH</sequence>
<organism evidence="1 2">
    <name type="scientific">Pocillopora meandrina</name>
    <dbReference type="NCBI Taxonomy" id="46732"/>
    <lineage>
        <taxon>Eukaryota</taxon>
        <taxon>Metazoa</taxon>
        <taxon>Cnidaria</taxon>
        <taxon>Anthozoa</taxon>
        <taxon>Hexacorallia</taxon>
        <taxon>Scleractinia</taxon>
        <taxon>Astrocoeniina</taxon>
        <taxon>Pocilloporidae</taxon>
        <taxon>Pocillopora</taxon>
    </lineage>
</organism>
<comment type="caution">
    <text evidence="1">The sequence shown here is derived from an EMBL/GenBank/DDBJ whole genome shotgun (WGS) entry which is preliminary data.</text>
</comment>
<proteinExistence type="predicted"/>
<dbReference type="Proteomes" id="UP001159428">
    <property type="component" value="Unassembled WGS sequence"/>
</dbReference>
<accession>A0AAU9XSP2</accession>
<keyword evidence="2" id="KW-1185">Reference proteome</keyword>